<feature type="compositionally biased region" description="Basic residues" evidence="2">
    <location>
        <begin position="7"/>
        <end position="16"/>
    </location>
</feature>
<feature type="region of interest" description="Disordered" evidence="2">
    <location>
        <begin position="1"/>
        <end position="78"/>
    </location>
</feature>
<feature type="compositionally biased region" description="Basic and acidic residues" evidence="2">
    <location>
        <begin position="49"/>
        <end position="78"/>
    </location>
</feature>
<feature type="region of interest" description="Disordered" evidence="2">
    <location>
        <begin position="104"/>
        <end position="155"/>
    </location>
</feature>
<dbReference type="VEuPathDB" id="CryptoDB:Vbra_17828"/>
<feature type="compositionally biased region" description="Gly residues" evidence="2">
    <location>
        <begin position="128"/>
        <end position="142"/>
    </location>
</feature>
<dbReference type="Proteomes" id="UP000041254">
    <property type="component" value="Unassembled WGS sequence"/>
</dbReference>
<reference evidence="3 4" key="1">
    <citation type="submission" date="2014-11" db="EMBL/GenBank/DDBJ databases">
        <authorList>
            <person name="Zhu J."/>
            <person name="Qi W."/>
            <person name="Song R."/>
        </authorList>
    </citation>
    <scope>NUCLEOTIDE SEQUENCE [LARGE SCALE GENOMIC DNA]</scope>
</reference>
<evidence type="ECO:0000256" key="2">
    <source>
        <dbReference type="SAM" id="MobiDB-lite"/>
    </source>
</evidence>
<dbReference type="AlphaFoldDB" id="A0A0G4GIA4"/>
<accession>A0A0G4GIA4</accession>
<dbReference type="InParanoid" id="A0A0G4GIA4"/>
<protein>
    <submittedName>
        <fullName evidence="3">Uncharacterized protein</fullName>
    </submittedName>
</protein>
<proteinExistence type="predicted"/>
<sequence length="353" mass="39533">MDQPSQRRPHPHRHRSLSPSSQAALIFARGPFSRAHSKAAEGTAAFKARGREHANGRLRDHPETGRASARGEGEDAARRRVELRRKARGSDGHMAVQAAVRGDVTLHTARDGQVETSRVAPSRPVASAGGGAGAGGGGGGAGVRSSSALPVGRSSQSSVRLSVDTVQEMLQQHEVLLREIAAKEEEKRALKRQLEMHQVSYRSLQQAVRHKDLWRARKTNQLVNTQHTLKELESKTLHLEVERAALQREQETMSVKMTQQRLANQDLDRRTQQVERDVVLLTTQLNDLKLRVLKTEGERDAVRRERAVVARHTTSLRVKNDQQESRQIHLLHDLQQWRRQATLVKYKSPRLSA</sequence>
<feature type="coiled-coil region" evidence="1">
    <location>
        <begin position="166"/>
        <end position="249"/>
    </location>
</feature>
<evidence type="ECO:0000313" key="3">
    <source>
        <dbReference type="EMBL" id="CEM29533.1"/>
    </source>
</evidence>
<organism evidence="3 4">
    <name type="scientific">Vitrella brassicaformis (strain CCMP3155)</name>
    <dbReference type="NCBI Taxonomy" id="1169540"/>
    <lineage>
        <taxon>Eukaryota</taxon>
        <taxon>Sar</taxon>
        <taxon>Alveolata</taxon>
        <taxon>Colpodellida</taxon>
        <taxon>Vitrellaceae</taxon>
        <taxon>Vitrella</taxon>
    </lineage>
</organism>
<evidence type="ECO:0000256" key="1">
    <source>
        <dbReference type="SAM" id="Coils"/>
    </source>
</evidence>
<keyword evidence="4" id="KW-1185">Reference proteome</keyword>
<keyword evidence="1" id="KW-0175">Coiled coil</keyword>
<evidence type="ECO:0000313" key="4">
    <source>
        <dbReference type="Proteomes" id="UP000041254"/>
    </source>
</evidence>
<dbReference type="STRING" id="1169540.A0A0G4GIA4"/>
<name>A0A0G4GIA4_VITBC</name>
<dbReference type="EMBL" id="CDMY01000677">
    <property type="protein sequence ID" value="CEM29533.1"/>
    <property type="molecule type" value="Genomic_DNA"/>
</dbReference>
<gene>
    <name evidence="3" type="ORF">Vbra_17828</name>
</gene>